<protein>
    <submittedName>
        <fullName evidence="4">Integrase core domain protein</fullName>
    </submittedName>
</protein>
<dbReference type="GO" id="GO:0003676">
    <property type="term" value="F:nucleic acid binding"/>
    <property type="evidence" value="ECO:0007669"/>
    <property type="project" value="InterPro"/>
</dbReference>
<dbReference type="PROSITE" id="PS50994">
    <property type="entry name" value="INTEGRASE"/>
    <property type="match status" value="1"/>
</dbReference>
<feature type="region of interest" description="Disordered" evidence="1">
    <location>
        <begin position="920"/>
        <end position="942"/>
    </location>
</feature>
<gene>
    <name evidence="4" type="ORF">ANCDUO_08994</name>
</gene>
<keyword evidence="5" id="KW-1185">Reference proteome</keyword>
<sequence>MSIKYGLTRQKGIDNDIYEELERNLYVDNVLMTDESTESLIKKYHTCKRIFSDMSMNLRQFLTSDRECNQKIKQEDLSTSKSPKILGIPWNPELDNLSIPCKLKYCPNPTKRKVLQFTHATFDPLGYLIPLLLPAKIYLQDLWKRNRGWDDLLTPEEDREWQEICNNAARYVATIPRSIAASPTNNQYELHTFTDASLRSYAAAVYSRNITPHGQIRCALMAARQRLAPIKSNMKLLTIPRLELLALQIGTRLTDFILKEISLKITTIRIYSDSQVALNWIQAPEINGTFVNNRCRDIKRRMMSWILKNIDTRLHYIPTDLNPADCATRGVSKSQMTEHMWWSGPEFLKMNENKWPVLQEFLWMSQADSENVELENPEIDSTKETIKTATVTSTPRNAKMFPFFEHYSNFLKYTRIVAIVLKALRTLIYDRLSAKNKEIFNKALPEMKRVSTEKPLASVSVGDVLLSEIILLRSMQREISADEIKKWKDLGIFQDENGIMRCRGRIITQQWDIDTLEPILLPPSNHLTKAIIREYHVRCGHQGTNATLANLRRRFWIPRARQVIKSCLRKCVTCQQWNGKPYFYPESPSLPKIRVEQSRPFQHVGLDLAGPLRVITEEKEEMKLWIALITCMVIRAVHLEVINNLSATQVIDALRRFVARRGRPQSIISDNATNFKLGRDIVDTINNDDNQATINKFLVTENIQWKFITPLSPWKGGFYERLIGIMKTALKKTLGRRIPNKCEFETLVFECEAMVNSRPLTYVGSTVDDSAILRPIDFLMPRANINLFPLQTDEGNNDDMEYVPNISRKQEALEYFEKLRNYSAKLWKIWNEQYLMELRAHHQRRLRQKSFTRKYPVVGEVVVIMDDAQPRGEWKLGLITELLKDTDGIVRSVKVKTTKQILERSINMLIPLELDEDEKYSKTHNTNEEDVTSANNTSESTTNERMVAHNAAEINHLGASIERQLPHDSKGTQESTLRQRPYLPRKAKRDQCYTAITTTGNLARVTPRIQWHYWLTVALLAVCIPSGNARKIMSTNMKCTKGGIFISLSLVTNTIEVCGNEHCFEIKQPEKNFTVQFPPEVTLHTYRVYLKYIDGNSTKTTHWAFPPSPYCEQITCNFCSAMISNPECWPRIAIGISAVLIYVIIMTILLLTMATKKVLKIGRYIFGKFFTICSLRNSYEQHGYSDDMIPLLEVGNRRRNQWQASTLVRILAITIMCQDLAQACQQTIIVPSTVLECTTTEKNCTSHKTVIAKLNHLQPELCLQLQHGESLHHVLKITIQGVVLRCRKETLYFTRNTEVKVQYRKRCPHMGTCTGTKCAKITSESKEEELELANKYQGITYCTESCGGLGCSCGYPSSGCLFYRIYHIPTDDHVYEIFDCPSWYDKVTINLQQSEGKRKPLNYTVELQPHVRKRLGNAKLEVKSLTWKPMSITTKRFITNGISTAYLRDGTSFSYACTTKPVKMAQEQQEQEPQAQPDDPTRQEVQEMRQEGQQHIIPAPDDADAPVPMVEWTILQAMEFKIEGLERRAIEMTS</sequence>
<dbReference type="Gene3D" id="1.10.340.70">
    <property type="match status" value="1"/>
</dbReference>
<feature type="region of interest" description="Disordered" evidence="1">
    <location>
        <begin position="1464"/>
        <end position="1503"/>
    </location>
</feature>
<dbReference type="Pfam" id="PF17921">
    <property type="entry name" value="Integrase_H2C2"/>
    <property type="match status" value="1"/>
</dbReference>
<dbReference type="Pfam" id="PF05380">
    <property type="entry name" value="Peptidase_A17"/>
    <property type="match status" value="1"/>
</dbReference>
<keyword evidence="2" id="KW-0472">Membrane</keyword>
<reference evidence="4 5" key="1">
    <citation type="submission" date="2013-12" db="EMBL/GenBank/DDBJ databases">
        <title>Draft genome of the parsitic nematode Ancylostoma duodenale.</title>
        <authorList>
            <person name="Mitreva M."/>
        </authorList>
    </citation>
    <scope>NUCLEOTIDE SEQUENCE [LARGE SCALE GENOMIC DNA]</scope>
    <source>
        <strain evidence="4 5">Zhejiang</strain>
    </source>
</reference>
<dbReference type="GO" id="GO:0015074">
    <property type="term" value="P:DNA integration"/>
    <property type="evidence" value="ECO:0007669"/>
    <property type="project" value="InterPro"/>
</dbReference>
<dbReference type="InterPro" id="IPR009878">
    <property type="entry name" value="Phlebovirus_G2_fusion"/>
</dbReference>
<keyword evidence="2" id="KW-0812">Transmembrane</keyword>
<dbReference type="InterPro" id="IPR012337">
    <property type="entry name" value="RNaseH-like_sf"/>
</dbReference>
<dbReference type="InterPro" id="IPR008042">
    <property type="entry name" value="Retrotrans_Pao"/>
</dbReference>
<dbReference type="Proteomes" id="UP000054047">
    <property type="component" value="Unassembled WGS sequence"/>
</dbReference>
<dbReference type="PANTHER" id="PTHR47331">
    <property type="entry name" value="PHD-TYPE DOMAIN-CONTAINING PROTEIN"/>
    <property type="match status" value="1"/>
</dbReference>
<evidence type="ECO:0000256" key="1">
    <source>
        <dbReference type="SAM" id="MobiDB-lite"/>
    </source>
</evidence>
<feature type="domain" description="Integrase catalytic" evidence="3">
    <location>
        <begin position="596"/>
        <end position="783"/>
    </location>
</feature>
<feature type="compositionally biased region" description="Low complexity" evidence="1">
    <location>
        <begin position="932"/>
        <end position="942"/>
    </location>
</feature>
<dbReference type="InterPro" id="IPR041588">
    <property type="entry name" value="Integrase_H2C2"/>
</dbReference>
<feature type="compositionally biased region" description="Low complexity" evidence="1">
    <location>
        <begin position="1465"/>
        <end position="1478"/>
    </location>
</feature>
<dbReference type="InterPro" id="IPR036397">
    <property type="entry name" value="RNaseH_sf"/>
</dbReference>
<dbReference type="EMBL" id="KN730674">
    <property type="protein sequence ID" value="KIH60745.1"/>
    <property type="molecule type" value="Genomic_DNA"/>
</dbReference>
<feature type="compositionally biased region" description="Basic and acidic residues" evidence="1">
    <location>
        <begin position="1479"/>
        <end position="1492"/>
    </location>
</feature>
<dbReference type="Pfam" id="PF18701">
    <property type="entry name" value="DUF5641"/>
    <property type="match status" value="1"/>
</dbReference>
<dbReference type="SUPFAM" id="SSF53098">
    <property type="entry name" value="Ribonuclease H-like"/>
    <property type="match status" value="1"/>
</dbReference>
<dbReference type="InterPro" id="IPR040676">
    <property type="entry name" value="DUF5641"/>
</dbReference>
<name>A0A0C2GHR9_9BILA</name>
<organism evidence="4 5">
    <name type="scientific">Ancylostoma duodenale</name>
    <dbReference type="NCBI Taxonomy" id="51022"/>
    <lineage>
        <taxon>Eukaryota</taxon>
        <taxon>Metazoa</taxon>
        <taxon>Ecdysozoa</taxon>
        <taxon>Nematoda</taxon>
        <taxon>Chromadorea</taxon>
        <taxon>Rhabditida</taxon>
        <taxon>Rhabditina</taxon>
        <taxon>Rhabditomorpha</taxon>
        <taxon>Strongyloidea</taxon>
        <taxon>Ancylostomatidae</taxon>
        <taxon>Ancylostomatinae</taxon>
        <taxon>Ancylostoma</taxon>
    </lineage>
</organism>
<feature type="transmembrane region" description="Helical" evidence="2">
    <location>
        <begin position="1132"/>
        <end position="1154"/>
    </location>
</feature>
<evidence type="ECO:0000259" key="3">
    <source>
        <dbReference type="PROSITE" id="PS50994"/>
    </source>
</evidence>
<dbReference type="InterPro" id="IPR001584">
    <property type="entry name" value="Integrase_cat-core"/>
</dbReference>
<proteinExistence type="predicted"/>
<dbReference type="PANTHER" id="PTHR47331:SF4">
    <property type="entry name" value="PEPTIDASE S1 DOMAIN-CONTAINING PROTEIN"/>
    <property type="match status" value="1"/>
</dbReference>
<accession>A0A0C2GHR9</accession>
<evidence type="ECO:0000313" key="4">
    <source>
        <dbReference type="EMBL" id="KIH60745.1"/>
    </source>
</evidence>
<keyword evidence="2" id="KW-1133">Transmembrane helix</keyword>
<dbReference type="OrthoDB" id="5844063at2759"/>
<dbReference type="Gene3D" id="3.30.420.10">
    <property type="entry name" value="Ribonuclease H-like superfamily/Ribonuclease H"/>
    <property type="match status" value="1"/>
</dbReference>
<feature type="transmembrane region" description="Helical" evidence="2">
    <location>
        <begin position="1011"/>
        <end position="1029"/>
    </location>
</feature>
<dbReference type="Pfam" id="PF07245">
    <property type="entry name" value="Phlebovirus_G2"/>
    <property type="match status" value="1"/>
</dbReference>
<evidence type="ECO:0000313" key="5">
    <source>
        <dbReference type="Proteomes" id="UP000054047"/>
    </source>
</evidence>
<evidence type="ECO:0000256" key="2">
    <source>
        <dbReference type="SAM" id="Phobius"/>
    </source>
</evidence>